<dbReference type="PROSITE" id="PS50940">
    <property type="entry name" value="CHIT_BIND_II"/>
    <property type="match status" value="1"/>
</dbReference>
<reference evidence="3" key="1">
    <citation type="journal article" date="2020" name="J. ISSAAS">
        <title>Complete genome sequence of Oryctes rhinoceros Nudivirus isolated from Coconut Rhinoceros Beetle in the Solomon Islands.</title>
        <authorList>
            <person name="Etebari K."/>
            <person name="Filipovic I."/>
            <person name="Rasic G."/>
            <person name="Devine G.J."/>
            <person name="Tsatsia H."/>
            <person name="Furlong M.J."/>
        </authorList>
    </citation>
    <scope>NUCLEOTIDE SEQUENCE</scope>
    <source>
        <strain evidence="3">Solomon Islands</strain>
    </source>
</reference>
<dbReference type="GO" id="GO:0008061">
    <property type="term" value="F:chitin binding"/>
    <property type="evidence" value="ECO:0007669"/>
    <property type="project" value="InterPro"/>
</dbReference>
<gene>
    <name evidence="3" type="ORF">SI_OrNV_gp106</name>
</gene>
<dbReference type="GO" id="GO:0005576">
    <property type="term" value="C:extracellular region"/>
    <property type="evidence" value="ECO:0007669"/>
    <property type="project" value="InterPro"/>
</dbReference>
<proteinExistence type="predicted"/>
<feature type="domain" description="Chitin-binding type-2" evidence="2">
    <location>
        <begin position="204"/>
        <end position="266"/>
    </location>
</feature>
<name>A0A6B9QUF7_9VIRU</name>
<accession>A0A6B9QUF7</accession>
<feature type="transmembrane region" description="Helical" evidence="1">
    <location>
        <begin position="6"/>
        <end position="25"/>
    </location>
</feature>
<organism evidence="3">
    <name type="scientific">Oryctes rhinoceros nudivirus</name>
    <dbReference type="NCBI Taxonomy" id="92521"/>
    <lineage>
        <taxon>Viruses</taxon>
        <taxon>Viruses incertae sedis</taxon>
        <taxon>Naldaviricetes</taxon>
        <taxon>Lefavirales</taxon>
        <taxon>Nudiviridae</taxon>
        <taxon>Alphanudivirus</taxon>
        <taxon>Alphanudivirus oryrhinocerotis</taxon>
    </lineage>
</organism>
<keyword evidence="1" id="KW-0472">Membrane</keyword>
<keyword evidence="1" id="KW-0812">Transmembrane</keyword>
<dbReference type="InterPro" id="IPR002557">
    <property type="entry name" value="Chitin-bd_dom"/>
</dbReference>
<dbReference type="EMBL" id="MN623374">
    <property type="protein sequence ID" value="QHG11338.1"/>
    <property type="molecule type" value="Genomic_DNA"/>
</dbReference>
<evidence type="ECO:0000259" key="2">
    <source>
        <dbReference type="PROSITE" id="PS50940"/>
    </source>
</evidence>
<sequence>MDIVFMITAIFLVFLIVAVYILNSVKKTTDLKSIFEALLKSKPDTVSFCLGKIESTGKYRNVVLDQDNEAVVREDDYPIGLDGKYIILSDHGTVSPLASGDGFKISGIDLIEFSCPAGFEGETCTLIPLCSEADAGQYKALTYTQFNELGLYSNSFMKTPIESRAGVEPTHPRIRVLCLTNNEYELQTCPSSTLLDENLQCKPYDICEDRINGYKHNFKISTADQPLNKNEYYICDNNASVLTTCSDNTVFSMSNSGCITESICFNKGSATIAYDDTSYIQCSNDQGLKVNCPDGIDDQNGVLSCKVNTCIPEEYTFSDEIVTFKYGSVVCINNVSDVKMCDATPQPKTFTYKWAESTTFTIESWPTEVLDDNRNCVAPTNDIISNPLVQLQWTDAMLDEHEYNIMTDKYTCPEDTAYVIDYKNQTVEPEVDGPLNHLSPCQNALADISATQFQLFAPTFPTLYMFLYSYVYIPDYSKYSLWPIKYKAPSNTYKVTSMWLTESELTITTRKSSKLPLGFSDPTDIDVDNRLLYNGYKEYTIDSQLIYYFAVSGKYESTDMYESEISEADTIPVKSTVDTTESDTFAVNMTLMDDTPIEILPNITFSREKFTIDSTTYAAGYIIMTITVGETSADTATLKIGSLDPIEFIPDDHPTIQFY</sequence>
<evidence type="ECO:0000256" key="1">
    <source>
        <dbReference type="SAM" id="Phobius"/>
    </source>
</evidence>
<keyword evidence="1" id="KW-1133">Transmembrane helix</keyword>
<protein>
    <submittedName>
        <fullName evidence="3">Vp91 protein</fullName>
    </submittedName>
</protein>
<evidence type="ECO:0000313" key="3">
    <source>
        <dbReference type="EMBL" id="QHG11338.1"/>
    </source>
</evidence>